<dbReference type="EMBL" id="VMNK01000005">
    <property type="protein sequence ID" value="TVO58022.1"/>
    <property type="molecule type" value="Genomic_DNA"/>
</dbReference>
<dbReference type="GO" id="GO:0005829">
    <property type="term" value="C:cytosol"/>
    <property type="evidence" value="ECO:0007669"/>
    <property type="project" value="TreeGrafter"/>
</dbReference>
<proteinExistence type="inferred from homology"/>
<dbReference type="InterPro" id="IPR013766">
    <property type="entry name" value="Thioredoxin_domain"/>
</dbReference>
<protein>
    <recommendedName>
        <fullName evidence="7">Thioredoxin</fullName>
    </recommendedName>
</protein>
<keyword evidence="4" id="KW-0249">Electron transport</keyword>
<dbReference type="AlphaFoldDB" id="A0A557QYN8"/>
<organism evidence="9 10">
    <name type="scientific">Denitromonas halophila</name>
    <dbReference type="NCBI Taxonomy" id="1629404"/>
    <lineage>
        <taxon>Bacteria</taxon>
        <taxon>Pseudomonadati</taxon>
        <taxon>Pseudomonadota</taxon>
        <taxon>Betaproteobacteria</taxon>
        <taxon>Rhodocyclales</taxon>
        <taxon>Zoogloeaceae</taxon>
        <taxon>Denitromonas</taxon>
    </lineage>
</organism>
<evidence type="ECO:0000256" key="7">
    <source>
        <dbReference type="NCBIfam" id="TIGR01068"/>
    </source>
</evidence>
<evidence type="ECO:0000313" key="10">
    <source>
        <dbReference type="Proteomes" id="UP000319502"/>
    </source>
</evidence>
<dbReference type="NCBIfam" id="TIGR01068">
    <property type="entry name" value="thioredoxin"/>
    <property type="match status" value="1"/>
</dbReference>
<comment type="caution">
    <text evidence="9">The sequence shown here is derived from an EMBL/GenBank/DDBJ whole genome shotgun (WGS) entry which is preliminary data.</text>
</comment>
<reference evidence="9 10" key="1">
    <citation type="submission" date="2019-07" db="EMBL/GenBank/DDBJ databases">
        <title>The pathways for chlorine oxyanion respiration interact through the shared metabolite chlorate.</title>
        <authorList>
            <person name="Barnum T.P."/>
            <person name="Cheng Y."/>
            <person name="Hill K.A."/>
            <person name="Lucas L.N."/>
            <person name="Carlson H.K."/>
            <person name="Coates J.D."/>
        </authorList>
    </citation>
    <scope>NUCLEOTIDE SEQUENCE [LARGE SCALE GENOMIC DNA]</scope>
    <source>
        <strain evidence="9 10">SFB-3</strain>
    </source>
</reference>
<dbReference type="InterPro" id="IPR005746">
    <property type="entry name" value="Thioredoxin"/>
</dbReference>
<dbReference type="PRINTS" id="PR00421">
    <property type="entry name" value="THIOREDOXIN"/>
</dbReference>
<dbReference type="Gene3D" id="3.40.30.10">
    <property type="entry name" value="Glutaredoxin"/>
    <property type="match status" value="1"/>
</dbReference>
<dbReference type="Pfam" id="PF00085">
    <property type="entry name" value="Thioredoxin"/>
    <property type="match status" value="1"/>
</dbReference>
<evidence type="ECO:0000256" key="1">
    <source>
        <dbReference type="ARBA" id="ARBA00008987"/>
    </source>
</evidence>
<dbReference type="Proteomes" id="UP000319502">
    <property type="component" value="Unassembled WGS sequence"/>
</dbReference>
<dbReference type="GO" id="GO:0046872">
    <property type="term" value="F:metal ion binding"/>
    <property type="evidence" value="ECO:0007669"/>
    <property type="project" value="UniProtKB-KW"/>
</dbReference>
<keyword evidence="6" id="KW-0676">Redox-active center</keyword>
<dbReference type="CDD" id="cd02947">
    <property type="entry name" value="TRX_family"/>
    <property type="match status" value="1"/>
</dbReference>
<dbReference type="InterPro" id="IPR036249">
    <property type="entry name" value="Thioredoxin-like_sf"/>
</dbReference>
<dbReference type="PANTHER" id="PTHR45663">
    <property type="entry name" value="GEO12009P1"/>
    <property type="match status" value="1"/>
</dbReference>
<evidence type="ECO:0000256" key="4">
    <source>
        <dbReference type="ARBA" id="ARBA00022982"/>
    </source>
</evidence>
<accession>A0A557QYN8</accession>
<dbReference type="PROSITE" id="PS00194">
    <property type="entry name" value="THIOREDOXIN_1"/>
    <property type="match status" value="1"/>
</dbReference>
<dbReference type="InterPro" id="IPR049299">
    <property type="entry name" value="Thio2_N"/>
</dbReference>
<dbReference type="GO" id="GO:0045454">
    <property type="term" value="P:cell redox homeostasis"/>
    <property type="evidence" value="ECO:0007669"/>
    <property type="project" value="TreeGrafter"/>
</dbReference>
<keyword evidence="3" id="KW-0479">Metal-binding</keyword>
<evidence type="ECO:0000259" key="8">
    <source>
        <dbReference type="PROSITE" id="PS51352"/>
    </source>
</evidence>
<dbReference type="OrthoDB" id="9790390at2"/>
<dbReference type="Gene3D" id="2.30.30.380">
    <property type="entry name" value="Zn-finger domain of Sec23/24"/>
    <property type="match status" value="1"/>
</dbReference>
<name>A0A557QYN8_9RHOO</name>
<feature type="domain" description="Thioredoxin" evidence="8">
    <location>
        <begin position="41"/>
        <end position="145"/>
    </location>
</feature>
<keyword evidence="2" id="KW-0813">Transport</keyword>
<evidence type="ECO:0000256" key="3">
    <source>
        <dbReference type="ARBA" id="ARBA00022723"/>
    </source>
</evidence>
<keyword evidence="5" id="KW-1015">Disulfide bond</keyword>
<evidence type="ECO:0000256" key="5">
    <source>
        <dbReference type="ARBA" id="ARBA00023157"/>
    </source>
</evidence>
<dbReference type="GO" id="GO:0015035">
    <property type="term" value="F:protein-disulfide reductase activity"/>
    <property type="evidence" value="ECO:0007669"/>
    <property type="project" value="UniProtKB-UniRule"/>
</dbReference>
<dbReference type="FunFam" id="3.40.30.10:FF:000001">
    <property type="entry name" value="Thioredoxin"/>
    <property type="match status" value="1"/>
</dbReference>
<keyword evidence="10" id="KW-1185">Reference proteome</keyword>
<gene>
    <name evidence="9" type="primary">trxC</name>
    <name evidence="9" type="ORF">FHP91_06370</name>
</gene>
<evidence type="ECO:0000256" key="2">
    <source>
        <dbReference type="ARBA" id="ARBA00022448"/>
    </source>
</evidence>
<comment type="similarity">
    <text evidence="1">Belongs to the thioredoxin family.</text>
</comment>
<dbReference type="NCBIfam" id="NF008229">
    <property type="entry name" value="PRK10996.1"/>
    <property type="match status" value="1"/>
</dbReference>
<dbReference type="RefSeq" id="WP_144308796.1">
    <property type="nucleotide sequence ID" value="NZ_VMNK01000005.1"/>
</dbReference>
<dbReference type="InterPro" id="IPR017937">
    <property type="entry name" value="Thioredoxin_CS"/>
</dbReference>
<sequence length="145" mass="15850">MPADTPQVVCPHCQAVNRVPAHRLGDGARCGKCREPLIEGKVIPAGAPAFERHLANDELPVLVDFWAPWCGPCRSMAPAFEATAKTLMTEARMLKVNTEDEQALAGRYNIRSIPTLVLFRGGREVARISGAMDASRLAAWTRENL</sequence>
<dbReference type="SUPFAM" id="SSF52833">
    <property type="entry name" value="Thioredoxin-like"/>
    <property type="match status" value="1"/>
</dbReference>
<dbReference type="PANTHER" id="PTHR45663:SF11">
    <property type="entry name" value="GEO12009P1"/>
    <property type="match status" value="1"/>
</dbReference>
<evidence type="ECO:0000256" key="6">
    <source>
        <dbReference type="ARBA" id="ARBA00023284"/>
    </source>
</evidence>
<dbReference type="Pfam" id="PF21352">
    <property type="entry name" value="Zn_ribbon_Thio2"/>
    <property type="match status" value="1"/>
</dbReference>
<evidence type="ECO:0000313" key="9">
    <source>
        <dbReference type="EMBL" id="TVO58022.1"/>
    </source>
</evidence>
<dbReference type="PROSITE" id="PS51352">
    <property type="entry name" value="THIOREDOXIN_2"/>
    <property type="match status" value="1"/>
</dbReference>